<dbReference type="HOGENOM" id="CLU_2509228_0_0_4"/>
<evidence type="ECO:0000313" key="2">
    <source>
        <dbReference type="EMBL" id="ACF30901.1"/>
    </source>
</evidence>
<reference evidence="2 3" key="1">
    <citation type="journal article" date="2008" name="J. Bacteriol.">
        <title>Complete genome sequence of Neisseria gonorrhoeae NCCP11945.</title>
        <authorList>
            <person name="Chung G.T."/>
            <person name="Yoo J.S."/>
            <person name="Oh H.B."/>
            <person name="Lee Y.S."/>
            <person name="Cha S.H."/>
            <person name="Kim S.J."/>
            <person name="Yoo C.K."/>
        </authorList>
    </citation>
    <scope>NUCLEOTIDE SEQUENCE [LARGE SCALE GENOMIC DNA]</scope>
    <source>
        <strain evidence="2 3">NCCP11945</strain>
    </source>
</reference>
<protein>
    <submittedName>
        <fullName evidence="2">Uncharacterized protein</fullName>
    </submittedName>
</protein>
<evidence type="ECO:0000256" key="1">
    <source>
        <dbReference type="SAM" id="MobiDB-lite"/>
    </source>
</evidence>
<dbReference type="Proteomes" id="UP000002564">
    <property type="component" value="Chromosome"/>
</dbReference>
<proteinExistence type="predicted"/>
<dbReference type="KEGG" id="ngk:NGK_2297"/>
<feature type="compositionally biased region" description="Pro residues" evidence="1">
    <location>
        <begin position="20"/>
        <end position="33"/>
    </location>
</feature>
<dbReference type="EMBL" id="CP001050">
    <property type="protein sequence ID" value="ACF30901.1"/>
    <property type="molecule type" value="Genomic_DNA"/>
</dbReference>
<gene>
    <name evidence="2" type="ordered locus">NGK_2297</name>
</gene>
<name>B4RQU1_NEIG2</name>
<accession>B4RQU1</accession>
<organism evidence="2 3">
    <name type="scientific">Neisseria gonorrhoeae (strain NCCP11945)</name>
    <dbReference type="NCBI Taxonomy" id="521006"/>
    <lineage>
        <taxon>Bacteria</taxon>
        <taxon>Pseudomonadati</taxon>
        <taxon>Pseudomonadota</taxon>
        <taxon>Betaproteobacteria</taxon>
        <taxon>Neisseriales</taxon>
        <taxon>Neisseriaceae</taxon>
        <taxon>Neisseria</taxon>
    </lineage>
</organism>
<sequence>MRRCRLNPSDGIFPHNETKPFPPDRTGFPPPTGRQPADCHLNTRLIPSVCKGNSRLFPLGRKPVLLSKRHFVRLIRAASTEYKNTA</sequence>
<evidence type="ECO:0000313" key="3">
    <source>
        <dbReference type="Proteomes" id="UP000002564"/>
    </source>
</evidence>
<feature type="region of interest" description="Disordered" evidence="1">
    <location>
        <begin position="1"/>
        <end position="36"/>
    </location>
</feature>
<dbReference type="AlphaFoldDB" id="B4RQU1"/>